<feature type="transmembrane region" description="Helical" evidence="6">
    <location>
        <begin position="78"/>
        <end position="97"/>
    </location>
</feature>
<keyword evidence="2" id="KW-1003">Cell membrane</keyword>
<keyword evidence="3 6" id="KW-0812">Transmembrane</keyword>
<dbReference type="RefSeq" id="WP_173286462.1">
    <property type="nucleotide sequence ID" value="NZ_CP054020.1"/>
</dbReference>
<keyword evidence="4 6" id="KW-1133">Transmembrane helix</keyword>
<keyword evidence="8" id="KW-1185">Reference proteome</keyword>
<protein>
    <submittedName>
        <fullName evidence="7">LysE family translocator</fullName>
    </submittedName>
</protein>
<dbReference type="PIRSF" id="PIRSF006324">
    <property type="entry name" value="LeuE"/>
    <property type="match status" value="1"/>
</dbReference>
<feature type="transmembrane region" description="Helical" evidence="6">
    <location>
        <begin position="117"/>
        <end position="138"/>
    </location>
</feature>
<dbReference type="Proteomes" id="UP000504724">
    <property type="component" value="Chromosome"/>
</dbReference>
<dbReference type="GO" id="GO:0015171">
    <property type="term" value="F:amino acid transmembrane transporter activity"/>
    <property type="evidence" value="ECO:0007669"/>
    <property type="project" value="TreeGrafter"/>
</dbReference>
<dbReference type="PANTHER" id="PTHR30086">
    <property type="entry name" value="ARGININE EXPORTER PROTEIN ARGO"/>
    <property type="match status" value="1"/>
</dbReference>
<evidence type="ECO:0000313" key="7">
    <source>
        <dbReference type="EMBL" id="QKI90054.1"/>
    </source>
</evidence>
<feature type="transmembrane region" description="Helical" evidence="6">
    <location>
        <begin position="6"/>
        <end position="29"/>
    </location>
</feature>
<proteinExistence type="predicted"/>
<evidence type="ECO:0000256" key="5">
    <source>
        <dbReference type="ARBA" id="ARBA00023136"/>
    </source>
</evidence>
<dbReference type="InterPro" id="IPR001123">
    <property type="entry name" value="LeuE-type"/>
</dbReference>
<reference evidence="7 8" key="1">
    <citation type="submission" date="2020-05" db="EMBL/GenBank/DDBJ databases">
        <title>Thiomicrorhabdus sediminis sp.nov. and Thiomicrorhabdus xiamenensis sp.nov., novel sulfur-oxidizing bacteria isolated from coastal sediment.</title>
        <authorList>
            <person name="Liu X."/>
        </authorList>
    </citation>
    <scope>NUCLEOTIDE SEQUENCE [LARGE SCALE GENOMIC DNA]</scope>
    <source>
        <strain evidence="7 8">G2</strain>
    </source>
</reference>
<dbReference type="KEGG" id="txa:HQN79_10935"/>
<sequence>MLPPEILIPFIVASALLSIAPGPDNLYVLTQSALSGAKNGLIITLGLCTGLIVHTTLVAVGVAALIQASPAAFTVLKVIGALYLLYLAWQILSSPAARLSGSKTQSLTPFQLYRRGILMNISNPKILVFFLAFLPQFALPQNGPLMPQLFLLGALFIVVGFSIFSAIAFLSGRLGDWLKHSPRAQLYLHRIAGAVFIALAINLLAAQV</sequence>
<dbReference type="EMBL" id="CP054020">
    <property type="protein sequence ID" value="QKI90054.1"/>
    <property type="molecule type" value="Genomic_DNA"/>
</dbReference>
<organism evidence="7 8">
    <name type="scientific">Thiomicrorhabdus xiamenensis</name>
    <dbReference type="NCBI Taxonomy" id="2739063"/>
    <lineage>
        <taxon>Bacteria</taxon>
        <taxon>Pseudomonadati</taxon>
        <taxon>Pseudomonadota</taxon>
        <taxon>Gammaproteobacteria</taxon>
        <taxon>Thiotrichales</taxon>
        <taxon>Piscirickettsiaceae</taxon>
        <taxon>Thiomicrorhabdus</taxon>
    </lineage>
</organism>
<feature type="transmembrane region" description="Helical" evidence="6">
    <location>
        <begin position="41"/>
        <end position="66"/>
    </location>
</feature>
<evidence type="ECO:0000256" key="3">
    <source>
        <dbReference type="ARBA" id="ARBA00022692"/>
    </source>
</evidence>
<keyword evidence="5 6" id="KW-0472">Membrane</keyword>
<accession>A0A7D4NMI9</accession>
<dbReference type="PANTHER" id="PTHR30086:SF20">
    <property type="entry name" value="ARGININE EXPORTER PROTEIN ARGO-RELATED"/>
    <property type="match status" value="1"/>
</dbReference>
<evidence type="ECO:0000256" key="6">
    <source>
        <dbReference type="SAM" id="Phobius"/>
    </source>
</evidence>
<evidence type="ECO:0000313" key="8">
    <source>
        <dbReference type="Proteomes" id="UP000504724"/>
    </source>
</evidence>
<feature type="transmembrane region" description="Helical" evidence="6">
    <location>
        <begin position="187"/>
        <end position="206"/>
    </location>
</feature>
<evidence type="ECO:0000256" key="1">
    <source>
        <dbReference type="ARBA" id="ARBA00004651"/>
    </source>
</evidence>
<evidence type="ECO:0000256" key="4">
    <source>
        <dbReference type="ARBA" id="ARBA00022989"/>
    </source>
</evidence>
<evidence type="ECO:0000256" key="2">
    <source>
        <dbReference type="ARBA" id="ARBA00022475"/>
    </source>
</evidence>
<feature type="transmembrane region" description="Helical" evidence="6">
    <location>
        <begin position="150"/>
        <end position="175"/>
    </location>
</feature>
<comment type="subcellular location">
    <subcellularLocation>
        <location evidence="1">Cell membrane</location>
        <topology evidence="1">Multi-pass membrane protein</topology>
    </subcellularLocation>
</comment>
<name>A0A7D4NMI9_9GAMM</name>
<dbReference type="GO" id="GO:0005886">
    <property type="term" value="C:plasma membrane"/>
    <property type="evidence" value="ECO:0007669"/>
    <property type="project" value="UniProtKB-SubCell"/>
</dbReference>
<dbReference type="AlphaFoldDB" id="A0A7D4NMI9"/>
<dbReference type="Pfam" id="PF01810">
    <property type="entry name" value="LysE"/>
    <property type="match status" value="1"/>
</dbReference>
<gene>
    <name evidence="7" type="ORF">HQN79_10935</name>
</gene>